<protein>
    <submittedName>
        <fullName evidence="2">Uncharacterized protein</fullName>
    </submittedName>
</protein>
<name>B9XRY2_PEDPL</name>
<dbReference type="Proteomes" id="UP000003688">
    <property type="component" value="Unassembled WGS sequence"/>
</dbReference>
<accession>B9XRY2</accession>
<evidence type="ECO:0000313" key="3">
    <source>
        <dbReference type="Proteomes" id="UP000003688"/>
    </source>
</evidence>
<dbReference type="AlphaFoldDB" id="B9XRY2"/>
<keyword evidence="1" id="KW-0812">Transmembrane</keyword>
<sequence length="42" mass="4563">MGEGIVPATRDLTLKPPTEGGFSVYTLYFPFVKGGFLAWIVS</sequence>
<proteinExistence type="predicted"/>
<evidence type="ECO:0000256" key="1">
    <source>
        <dbReference type="SAM" id="Phobius"/>
    </source>
</evidence>
<gene>
    <name evidence="2" type="ORF">Cflav_PD0366</name>
</gene>
<evidence type="ECO:0000313" key="2">
    <source>
        <dbReference type="EMBL" id="EEF57393.1"/>
    </source>
</evidence>
<reference evidence="2 3" key="1">
    <citation type="journal article" date="2011" name="J. Bacteriol.">
        <title>Genome sequence of 'Pedosphaera parvula' Ellin514, an aerobic Verrucomicrobial isolate from pasture soil.</title>
        <authorList>
            <person name="Kant R."/>
            <person name="van Passel M.W."/>
            <person name="Sangwan P."/>
            <person name="Palva A."/>
            <person name="Lucas S."/>
            <person name="Copeland A."/>
            <person name="Lapidus A."/>
            <person name="Glavina Del Rio T."/>
            <person name="Dalin E."/>
            <person name="Tice H."/>
            <person name="Bruce D."/>
            <person name="Goodwin L."/>
            <person name="Pitluck S."/>
            <person name="Chertkov O."/>
            <person name="Larimer F.W."/>
            <person name="Land M.L."/>
            <person name="Hauser L."/>
            <person name="Brettin T.S."/>
            <person name="Detter J.C."/>
            <person name="Han S."/>
            <person name="de Vos W.M."/>
            <person name="Janssen P.H."/>
            <person name="Smidt H."/>
        </authorList>
    </citation>
    <scope>NUCLEOTIDE SEQUENCE [LARGE SCALE GENOMIC DNA]</scope>
    <source>
        <strain evidence="2 3">Ellin514</strain>
    </source>
</reference>
<comment type="caution">
    <text evidence="2">The sequence shown here is derived from an EMBL/GenBank/DDBJ whole genome shotgun (WGS) entry which is preliminary data.</text>
</comment>
<keyword evidence="1" id="KW-1133">Transmembrane helix</keyword>
<keyword evidence="3" id="KW-1185">Reference proteome</keyword>
<organism evidence="2 3">
    <name type="scientific">Pedosphaera parvula (strain Ellin514)</name>
    <dbReference type="NCBI Taxonomy" id="320771"/>
    <lineage>
        <taxon>Bacteria</taxon>
        <taxon>Pseudomonadati</taxon>
        <taxon>Verrucomicrobiota</taxon>
        <taxon>Pedosphaerae</taxon>
        <taxon>Pedosphaerales</taxon>
        <taxon>Pedosphaeraceae</taxon>
        <taxon>Pedosphaera</taxon>
    </lineage>
</organism>
<dbReference type="EMBL" id="ABOX02000070">
    <property type="protein sequence ID" value="EEF57393.1"/>
    <property type="molecule type" value="Genomic_DNA"/>
</dbReference>
<keyword evidence="1" id="KW-0472">Membrane</keyword>
<feature type="transmembrane region" description="Helical" evidence="1">
    <location>
        <begin position="22"/>
        <end position="41"/>
    </location>
</feature>